<comment type="caution">
    <text evidence="1">The sequence shown here is derived from an EMBL/GenBank/DDBJ whole genome shotgun (WGS) entry which is preliminary data.</text>
</comment>
<dbReference type="Proteomes" id="UP000072867">
    <property type="component" value="Unassembled WGS sequence"/>
</dbReference>
<evidence type="ECO:0000313" key="1">
    <source>
        <dbReference type="EMBL" id="KTT68353.1"/>
    </source>
</evidence>
<gene>
    <name evidence="1" type="ORF">NS319_14325</name>
</gene>
<accession>A0A147HU34</accession>
<dbReference type="AlphaFoldDB" id="A0A147HU34"/>
<name>A0A147HU34_9SPHN</name>
<evidence type="ECO:0000313" key="2">
    <source>
        <dbReference type="Proteomes" id="UP000072867"/>
    </source>
</evidence>
<dbReference type="EMBL" id="LDTD01000108">
    <property type="protein sequence ID" value="KTT68353.1"/>
    <property type="molecule type" value="Genomic_DNA"/>
</dbReference>
<sequence>MFALPVAIPFRRHRNWQTVFLLFGFVQLQSDHRRHMLICRRVQRRYSSTRRHWIWTVPSRPHVDLSAASQP</sequence>
<reference evidence="1 2" key="1">
    <citation type="journal article" date="2016" name="Front. Microbiol.">
        <title>Genomic Resource of Rice Seed Associated Bacteria.</title>
        <authorList>
            <person name="Midha S."/>
            <person name="Bansal K."/>
            <person name="Sharma S."/>
            <person name="Kumar N."/>
            <person name="Patil P.P."/>
            <person name="Chaudhry V."/>
            <person name="Patil P.B."/>
        </authorList>
    </citation>
    <scope>NUCLEOTIDE SEQUENCE [LARGE SCALE GENOMIC DNA]</scope>
    <source>
        <strain evidence="1 2">NS319</strain>
    </source>
</reference>
<protein>
    <submittedName>
        <fullName evidence="1">Uncharacterized protein</fullName>
    </submittedName>
</protein>
<organism evidence="1 2">
    <name type="scientific">Sphingomonas sanguinis</name>
    <dbReference type="NCBI Taxonomy" id="33051"/>
    <lineage>
        <taxon>Bacteria</taxon>
        <taxon>Pseudomonadati</taxon>
        <taxon>Pseudomonadota</taxon>
        <taxon>Alphaproteobacteria</taxon>
        <taxon>Sphingomonadales</taxon>
        <taxon>Sphingomonadaceae</taxon>
        <taxon>Sphingomonas</taxon>
    </lineage>
</organism>
<proteinExistence type="predicted"/>